<dbReference type="InterPro" id="IPR038375">
    <property type="entry name" value="NDUFAF7_sf"/>
</dbReference>
<protein>
    <submittedName>
        <fullName evidence="3">ATP synthase subunit beta</fullName>
    </submittedName>
</protein>
<accession>A0ABQ5VRV8</accession>
<proteinExistence type="predicted"/>
<evidence type="ECO:0000313" key="4">
    <source>
        <dbReference type="Proteomes" id="UP001156694"/>
    </source>
</evidence>
<keyword evidence="1" id="KW-0489">Methyltransferase</keyword>
<keyword evidence="4" id="KW-1185">Reference proteome</keyword>
<organism evidence="3 4">
    <name type="scientific">Amylibacter marinus</name>
    <dbReference type="NCBI Taxonomy" id="1475483"/>
    <lineage>
        <taxon>Bacteria</taxon>
        <taxon>Pseudomonadati</taxon>
        <taxon>Pseudomonadota</taxon>
        <taxon>Alphaproteobacteria</taxon>
        <taxon>Rhodobacterales</taxon>
        <taxon>Paracoccaceae</taxon>
        <taxon>Amylibacter</taxon>
    </lineage>
</organism>
<dbReference type="InterPro" id="IPR003788">
    <property type="entry name" value="NDUFAF7"/>
</dbReference>
<dbReference type="PANTHER" id="PTHR12049">
    <property type="entry name" value="PROTEIN ARGININE METHYLTRANSFERASE NDUFAF7, MITOCHONDRIAL"/>
    <property type="match status" value="1"/>
</dbReference>
<gene>
    <name evidence="3" type="ORF">GCM10007939_01210</name>
</gene>
<keyword evidence="2" id="KW-0808">Transferase</keyword>
<dbReference type="PANTHER" id="PTHR12049:SF7">
    <property type="entry name" value="PROTEIN ARGININE METHYLTRANSFERASE NDUFAF7, MITOCHONDRIAL"/>
    <property type="match status" value="1"/>
</dbReference>
<dbReference type="InterPro" id="IPR029063">
    <property type="entry name" value="SAM-dependent_MTases_sf"/>
</dbReference>
<evidence type="ECO:0000256" key="2">
    <source>
        <dbReference type="ARBA" id="ARBA00022679"/>
    </source>
</evidence>
<sequence length="348" mass="38167">MLAILLRQISRFGPMSVAEYMTQCLLHPTQGYYTNTDPIGAQGDFITAPEISQMFGEVIGLCLAQTWLDQGAPDPFCLAELGPGNGTLMQDILRATKSVPQFHHAMRIHLIEASPTLRQRQKECLADFEVSWGDNIAELPDLPLYLVANEFFDCLPVRQFRKTDKGWQEQMIGAEGEHLHFVLGGLAPDGMFPDRLRDSMIEISPSATALCAAIADHIAALSGAALIIDYGTWGEMGDSFQAIKGQKKISPLADPGRADLTAHVNFRTLADAAQSKAQVSELVPQGLLLERLGITQRAQSLAQNMRPQELEAHISAHRRLTHPEEMGQLFKALAITPRGSKQPAGFSE</sequence>
<evidence type="ECO:0000256" key="1">
    <source>
        <dbReference type="ARBA" id="ARBA00022603"/>
    </source>
</evidence>
<dbReference type="Pfam" id="PF02636">
    <property type="entry name" value="Methyltransf_28"/>
    <property type="match status" value="1"/>
</dbReference>
<evidence type="ECO:0000313" key="3">
    <source>
        <dbReference type="EMBL" id="GLQ33838.1"/>
    </source>
</evidence>
<reference evidence="4" key="1">
    <citation type="journal article" date="2019" name="Int. J. Syst. Evol. Microbiol.">
        <title>The Global Catalogue of Microorganisms (GCM) 10K type strain sequencing project: providing services to taxonomists for standard genome sequencing and annotation.</title>
        <authorList>
            <consortium name="The Broad Institute Genomics Platform"/>
            <consortium name="The Broad Institute Genome Sequencing Center for Infectious Disease"/>
            <person name="Wu L."/>
            <person name="Ma J."/>
        </authorList>
    </citation>
    <scope>NUCLEOTIDE SEQUENCE [LARGE SCALE GENOMIC DNA]</scope>
    <source>
        <strain evidence="4">NBRC 110140</strain>
    </source>
</reference>
<name>A0ABQ5VRV8_9RHOB</name>
<dbReference type="Gene3D" id="3.40.50.12710">
    <property type="match status" value="1"/>
</dbReference>
<dbReference type="SUPFAM" id="SSF53335">
    <property type="entry name" value="S-adenosyl-L-methionine-dependent methyltransferases"/>
    <property type="match status" value="1"/>
</dbReference>
<dbReference type="EMBL" id="BSNN01000001">
    <property type="protein sequence ID" value="GLQ33838.1"/>
    <property type="molecule type" value="Genomic_DNA"/>
</dbReference>
<comment type="caution">
    <text evidence="3">The sequence shown here is derived from an EMBL/GenBank/DDBJ whole genome shotgun (WGS) entry which is preliminary data.</text>
</comment>
<dbReference type="Proteomes" id="UP001156694">
    <property type="component" value="Unassembled WGS sequence"/>
</dbReference>